<organism evidence="2 3">
    <name type="scientific">Novosphingobium colocasiae</name>
    <dbReference type="NCBI Taxonomy" id="1256513"/>
    <lineage>
        <taxon>Bacteria</taxon>
        <taxon>Pseudomonadati</taxon>
        <taxon>Pseudomonadota</taxon>
        <taxon>Alphaproteobacteria</taxon>
        <taxon>Sphingomonadales</taxon>
        <taxon>Sphingomonadaceae</taxon>
        <taxon>Novosphingobium</taxon>
    </lineage>
</organism>
<dbReference type="Proteomes" id="UP000648075">
    <property type="component" value="Unassembled WGS sequence"/>
</dbReference>
<evidence type="ECO:0000313" key="3">
    <source>
        <dbReference type="Proteomes" id="UP000648075"/>
    </source>
</evidence>
<dbReference type="Gene3D" id="3.90.1480.10">
    <property type="entry name" value="Alpha-2,3-sialyltransferase"/>
    <property type="match status" value="1"/>
</dbReference>
<name>A0A918UK91_9SPHN</name>
<gene>
    <name evidence="2" type="ORF">GCM10011614_33490</name>
</gene>
<dbReference type="InterPro" id="IPR002826">
    <property type="entry name" value="MptE-like"/>
</dbReference>
<comment type="caution">
    <text evidence="2">The sequence shown here is derived from an EMBL/GenBank/DDBJ whole genome shotgun (WGS) entry which is preliminary data.</text>
</comment>
<dbReference type="AlphaFoldDB" id="A0A918UK91"/>
<reference evidence="2" key="2">
    <citation type="submission" date="2020-09" db="EMBL/GenBank/DDBJ databases">
        <authorList>
            <person name="Sun Q."/>
            <person name="Kim S."/>
        </authorList>
    </citation>
    <scope>NUCLEOTIDE SEQUENCE</scope>
    <source>
        <strain evidence="2">KCTC 32255</strain>
    </source>
</reference>
<dbReference type="Pfam" id="PF01973">
    <property type="entry name" value="MptE-like"/>
    <property type="match status" value="1"/>
</dbReference>
<sequence>MRMALGEITFDRAKHAIERRIRDQAVRWEWAFGADARRNRARLERLRDSCAGECVVVICNGPSLNRVDMNLVKEQKSICMNRSYIMFDSWGFVPTYFTSINHLVLDQFSEDIKGLEMVKFVDFTHRRKLPENDGFLYFRIPPSFRDSFQPDLTRPITSGGTVTYVSLQLAFYMGFAKVIIIGMDHRFSAVGTPNASEIRSAEKDDDHVHPDYFPKGIKWQLPDLYRSELAYREARTMFEKNGRRIIDATIDGACNVFEKMPLEKALSA</sequence>
<protein>
    <recommendedName>
        <fullName evidence="1">6-hydroxymethylpterin diphosphokinase MptE-like domain-containing protein</fullName>
    </recommendedName>
</protein>
<accession>A0A918UK91</accession>
<dbReference type="EMBL" id="BMZA01000024">
    <property type="protein sequence ID" value="GGZ15951.1"/>
    <property type="molecule type" value="Genomic_DNA"/>
</dbReference>
<keyword evidence="3" id="KW-1185">Reference proteome</keyword>
<reference evidence="2" key="1">
    <citation type="journal article" date="2014" name="Int. J. Syst. Evol. Microbiol.">
        <title>Complete genome sequence of Corynebacterium casei LMG S-19264T (=DSM 44701T), isolated from a smear-ripened cheese.</title>
        <authorList>
            <consortium name="US DOE Joint Genome Institute (JGI-PGF)"/>
            <person name="Walter F."/>
            <person name="Albersmeier A."/>
            <person name="Kalinowski J."/>
            <person name="Ruckert C."/>
        </authorList>
    </citation>
    <scope>NUCLEOTIDE SEQUENCE</scope>
    <source>
        <strain evidence="2">KCTC 32255</strain>
    </source>
</reference>
<proteinExistence type="predicted"/>
<evidence type="ECO:0000259" key="1">
    <source>
        <dbReference type="Pfam" id="PF01973"/>
    </source>
</evidence>
<feature type="domain" description="6-hydroxymethylpterin diphosphokinase MptE-like" evidence="1">
    <location>
        <begin position="42"/>
        <end position="188"/>
    </location>
</feature>
<evidence type="ECO:0000313" key="2">
    <source>
        <dbReference type="EMBL" id="GGZ15951.1"/>
    </source>
</evidence>